<evidence type="ECO:0000256" key="1">
    <source>
        <dbReference type="SAM" id="MobiDB-lite"/>
    </source>
</evidence>
<keyword evidence="3" id="KW-1185">Reference proteome</keyword>
<feature type="region of interest" description="Disordered" evidence="1">
    <location>
        <begin position="1"/>
        <end position="44"/>
    </location>
</feature>
<evidence type="ECO:0000313" key="3">
    <source>
        <dbReference type="Proteomes" id="UP000054538"/>
    </source>
</evidence>
<evidence type="ECO:0000313" key="2">
    <source>
        <dbReference type="EMBL" id="KIK76481.1"/>
    </source>
</evidence>
<protein>
    <submittedName>
        <fullName evidence="2">Unplaced genomic scaffold scaffold_2641, whole genome shotgun sequence</fullName>
    </submittedName>
</protein>
<dbReference type="STRING" id="930991.A0A0D0CZ31"/>
<proteinExistence type="predicted"/>
<reference evidence="2 3" key="1">
    <citation type="submission" date="2014-04" db="EMBL/GenBank/DDBJ databases">
        <authorList>
            <consortium name="DOE Joint Genome Institute"/>
            <person name="Kuo A."/>
            <person name="Kohler A."/>
            <person name="Jargeat P."/>
            <person name="Nagy L.G."/>
            <person name="Floudas D."/>
            <person name="Copeland A."/>
            <person name="Barry K.W."/>
            <person name="Cichocki N."/>
            <person name="Veneault-Fourrey C."/>
            <person name="LaButti K."/>
            <person name="Lindquist E.A."/>
            <person name="Lipzen A."/>
            <person name="Lundell T."/>
            <person name="Morin E."/>
            <person name="Murat C."/>
            <person name="Sun H."/>
            <person name="Tunlid A."/>
            <person name="Henrissat B."/>
            <person name="Grigoriev I.V."/>
            <person name="Hibbett D.S."/>
            <person name="Martin F."/>
            <person name="Nordberg H.P."/>
            <person name="Cantor M.N."/>
            <person name="Hua S.X."/>
        </authorList>
    </citation>
    <scope>NUCLEOTIDE SEQUENCE [LARGE SCALE GENOMIC DNA]</scope>
    <source>
        <strain evidence="2 3">Ve08.2h10</strain>
    </source>
</reference>
<sequence length="203" mass="22879">MALKHKLEHASTQQKRHQSGVPPPVIHPILSHDPPTSPLHHNAAPPQFVIDPTLLHNTSIECQAGPSSSENGHTKDNCNGTVKFSRDMESDDHLLNNLALQWTNDNQSDIPHWPDFTLTHVPTLLPTLGKDVMAVEWFNPNILVWKTITWLTYVFCVKNSDLLLLLCSKATTGLHIQGHQTRTPEDQHIQSCIKLINKYLNIH</sequence>
<reference evidence="3" key="2">
    <citation type="submission" date="2015-01" db="EMBL/GenBank/DDBJ databases">
        <title>Evolutionary Origins and Diversification of the Mycorrhizal Mutualists.</title>
        <authorList>
            <consortium name="DOE Joint Genome Institute"/>
            <consortium name="Mycorrhizal Genomics Consortium"/>
            <person name="Kohler A."/>
            <person name="Kuo A."/>
            <person name="Nagy L.G."/>
            <person name="Floudas D."/>
            <person name="Copeland A."/>
            <person name="Barry K.W."/>
            <person name="Cichocki N."/>
            <person name="Veneault-Fourrey C."/>
            <person name="LaButti K."/>
            <person name="Lindquist E.A."/>
            <person name="Lipzen A."/>
            <person name="Lundell T."/>
            <person name="Morin E."/>
            <person name="Murat C."/>
            <person name="Riley R."/>
            <person name="Ohm R."/>
            <person name="Sun H."/>
            <person name="Tunlid A."/>
            <person name="Henrissat B."/>
            <person name="Grigoriev I.V."/>
            <person name="Hibbett D.S."/>
            <person name="Martin F."/>
        </authorList>
    </citation>
    <scope>NUCLEOTIDE SEQUENCE [LARGE SCALE GENOMIC DNA]</scope>
    <source>
        <strain evidence="3">Ve08.2h10</strain>
    </source>
</reference>
<gene>
    <name evidence="2" type="ORF">PAXRUDRAFT_28962</name>
</gene>
<dbReference type="HOGENOM" id="CLU_1349320_0_0_1"/>
<name>A0A0D0CZ31_9AGAM</name>
<accession>A0A0D0CZ31</accession>
<dbReference type="AlphaFoldDB" id="A0A0D0CZ31"/>
<dbReference type="EMBL" id="KN827463">
    <property type="protein sequence ID" value="KIK76481.1"/>
    <property type="molecule type" value="Genomic_DNA"/>
</dbReference>
<dbReference type="OrthoDB" id="2662017at2759"/>
<organism evidence="2 3">
    <name type="scientific">Paxillus rubicundulus Ve08.2h10</name>
    <dbReference type="NCBI Taxonomy" id="930991"/>
    <lineage>
        <taxon>Eukaryota</taxon>
        <taxon>Fungi</taxon>
        <taxon>Dikarya</taxon>
        <taxon>Basidiomycota</taxon>
        <taxon>Agaricomycotina</taxon>
        <taxon>Agaricomycetes</taxon>
        <taxon>Agaricomycetidae</taxon>
        <taxon>Boletales</taxon>
        <taxon>Paxilineae</taxon>
        <taxon>Paxillaceae</taxon>
        <taxon>Paxillus</taxon>
    </lineage>
</organism>
<dbReference type="Proteomes" id="UP000054538">
    <property type="component" value="Unassembled WGS sequence"/>
</dbReference>
<dbReference type="InParanoid" id="A0A0D0CZ31"/>